<accession>A0A9X0UDP7</accession>
<dbReference type="Gene3D" id="3.40.50.1820">
    <property type="entry name" value="alpha/beta hydrolase"/>
    <property type="match status" value="1"/>
</dbReference>
<evidence type="ECO:0000256" key="1">
    <source>
        <dbReference type="SAM" id="SignalP"/>
    </source>
</evidence>
<evidence type="ECO:0000313" key="3">
    <source>
        <dbReference type="Proteomes" id="UP000600101"/>
    </source>
</evidence>
<gene>
    <name evidence="2" type="ORF">H7965_11315</name>
</gene>
<dbReference type="RefSeq" id="WP_186770688.1">
    <property type="nucleotide sequence ID" value="NZ_JACOMF010000011.1"/>
</dbReference>
<evidence type="ECO:0008006" key="4">
    <source>
        <dbReference type="Google" id="ProtNLM"/>
    </source>
</evidence>
<dbReference type="Proteomes" id="UP000600101">
    <property type="component" value="Unassembled WGS sequence"/>
</dbReference>
<keyword evidence="1" id="KW-0732">Signal</keyword>
<feature type="chain" id="PRO_5040723152" description="Alpha/beta hydrolase" evidence="1">
    <location>
        <begin position="26"/>
        <end position="368"/>
    </location>
</feature>
<dbReference type="SUPFAM" id="SSF53474">
    <property type="entry name" value="alpha/beta-Hydrolases"/>
    <property type="match status" value="1"/>
</dbReference>
<protein>
    <recommendedName>
        <fullName evidence="4">Alpha/beta hydrolase</fullName>
    </recommendedName>
</protein>
<dbReference type="AlphaFoldDB" id="A0A9X0UDP7"/>
<reference evidence="2" key="1">
    <citation type="submission" date="2020-08" db="EMBL/GenBank/DDBJ databases">
        <authorList>
            <person name="Hu Y."/>
            <person name="Nguyen S.V."/>
            <person name="Li F."/>
            <person name="Fanning S."/>
        </authorList>
    </citation>
    <scope>NUCLEOTIDE SEQUENCE</scope>
    <source>
        <strain evidence="2">SYSU D8009</strain>
    </source>
</reference>
<keyword evidence="3" id="KW-1185">Reference proteome</keyword>
<proteinExistence type="predicted"/>
<dbReference type="EMBL" id="JACOMF010000011">
    <property type="protein sequence ID" value="MBC4015911.1"/>
    <property type="molecule type" value="Genomic_DNA"/>
</dbReference>
<comment type="caution">
    <text evidence="2">The sequence shown here is derived from an EMBL/GenBank/DDBJ whole genome shotgun (WGS) entry which is preliminary data.</text>
</comment>
<dbReference type="InterPro" id="IPR029058">
    <property type="entry name" value="AB_hydrolase_fold"/>
</dbReference>
<sequence length="368" mass="38627">MRGIACALACLALAGLTLLPAAAHPAGADALSVAAPVLDVAAVPHLTPEGRDDYARFLLQATPRAFALSPDGTWGWAAAQPDMAATEARALTLCAQWGGRGCRVYARDLAVVWDGAPPRPGAPPARMLAAGRGWSLTPDQRFFWQGPGAARGVYVWAHGRAAGGQDSRGTQPQPHVRVFNNAGWDVVRFDRDPATDETDAAAVWLRTAVHRLRAQGYGRVVVGGQSRGGWNALQALQETGLADAVVAVAPAAHGATGSPAWAWALDDLRRVVARARSPAARVVVVTFAGDEFDPDPTGRAAVFRTLAAPRVGALLFLDRPAEVSGHGGGADARFTLRYGACLLEFVEGRAAGCDEPRRAPMDLAARHP</sequence>
<name>A0A9X0UDP7_9PROT</name>
<feature type="signal peptide" evidence="1">
    <location>
        <begin position="1"/>
        <end position="25"/>
    </location>
</feature>
<organism evidence="2 3">
    <name type="scientific">Siccirubricoccus deserti</name>
    <dbReference type="NCBI Taxonomy" id="2013562"/>
    <lineage>
        <taxon>Bacteria</taxon>
        <taxon>Pseudomonadati</taxon>
        <taxon>Pseudomonadota</taxon>
        <taxon>Alphaproteobacteria</taxon>
        <taxon>Acetobacterales</taxon>
        <taxon>Roseomonadaceae</taxon>
        <taxon>Siccirubricoccus</taxon>
    </lineage>
</organism>
<evidence type="ECO:0000313" key="2">
    <source>
        <dbReference type="EMBL" id="MBC4015911.1"/>
    </source>
</evidence>